<sequence length="328" mass="36376">MALVLHMQDPFIKNTWIPRKAWKRSSNAVLEPKSPAKIPITANKGKLGRLKSVAEFYAAPVNRTRKNLVTVPGLFKKTKGVFSTPASPIKVQEHTTTVQPPQNGLSDMERVQPEPSMSHSMGSVTKGQLNCSPEFEQQQTHTEPLENGTYDLQNNSPINEALNDFPPLFKPSLLHTQKETDPIITPIESVHQDSFLSELAEIDEGLSQLNAKSALNSEVTREENSSHVLNTEVRAARVCHAQGSEIHTTLQSESTGKQEKKQTQQQRAWKRVTNQAVQRSTNNSTSKEVFEQNINGRESGPDQLKSLTKSSVGLDMTKEACSANLSHH</sequence>
<evidence type="ECO:0000256" key="1">
    <source>
        <dbReference type="SAM" id="MobiDB-lite"/>
    </source>
</evidence>
<reference evidence="2 3" key="1">
    <citation type="submission" date="2024-01" db="EMBL/GenBank/DDBJ databases">
        <title>A telomere-to-telomere, gap-free genome of sweet tea (Lithocarpus litseifolius).</title>
        <authorList>
            <person name="Zhou J."/>
        </authorList>
    </citation>
    <scope>NUCLEOTIDE SEQUENCE [LARGE SCALE GENOMIC DNA]</scope>
    <source>
        <strain evidence="2">Zhou-2022a</strain>
        <tissue evidence="2">Leaf</tissue>
    </source>
</reference>
<keyword evidence="3" id="KW-1185">Reference proteome</keyword>
<protein>
    <submittedName>
        <fullName evidence="2">Uncharacterized protein</fullName>
    </submittedName>
</protein>
<feature type="region of interest" description="Disordered" evidence="1">
    <location>
        <begin position="247"/>
        <end position="311"/>
    </location>
</feature>
<gene>
    <name evidence="2" type="ORF">SO802_003551</name>
</gene>
<evidence type="ECO:0000313" key="3">
    <source>
        <dbReference type="Proteomes" id="UP001459277"/>
    </source>
</evidence>
<comment type="caution">
    <text evidence="2">The sequence shown here is derived from an EMBL/GenBank/DDBJ whole genome shotgun (WGS) entry which is preliminary data.</text>
</comment>
<feature type="compositionally biased region" description="Polar residues" evidence="1">
    <location>
        <begin position="272"/>
        <end position="296"/>
    </location>
</feature>
<dbReference type="EMBL" id="JAZDWU010000001">
    <property type="protein sequence ID" value="KAL0016482.1"/>
    <property type="molecule type" value="Genomic_DNA"/>
</dbReference>
<name>A0AAW2E0Z7_9ROSI</name>
<accession>A0AAW2E0Z7</accession>
<evidence type="ECO:0000313" key="2">
    <source>
        <dbReference type="EMBL" id="KAL0016482.1"/>
    </source>
</evidence>
<proteinExistence type="predicted"/>
<dbReference type="AlphaFoldDB" id="A0AAW2E0Z7"/>
<organism evidence="2 3">
    <name type="scientific">Lithocarpus litseifolius</name>
    <dbReference type="NCBI Taxonomy" id="425828"/>
    <lineage>
        <taxon>Eukaryota</taxon>
        <taxon>Viridiplantae</taxon>
        <taxon>Streptophyta</taxon>
        <taxon>Embryophyta</taxon>
        <taxon>Tracheophyta</taxon>
        <taxon>Spermatophyta</taxon>
        <taxon>Magnoliopsida</taxon>
        <taxon>eudicotyledons</taxon>
        <taxon>Gunneridae</taxon>
        <taxon>Pentapetalae</taxon>
        <taxon>rosids</taxon>
        <taxon>fabids</taxon>
        <taxon>Fagales</taxon>
        <taxon>Fagaceae</taxon>
        <taxon>Lithocarpus</taxon>
    </lineage>
</organism>
<dbReference type="Proteomes" id="UP001459277">
    <property type="component" value="Unassembled WGS sequence"/>
</dbReference>